<comment type="caution">
    <text evidence="2">The sequence shown here is derived from an EMBL/GenBank/DDBJ whole genome shotgun (WGS) entry which is preliminary data.</text>
</comment>
<name>A0A7W7MRG9_9ACTN</name>
<evidence type="ECO:0000313" key="3">
    <source>
        <dbReference type="Proteomes" id="UP000578112"/>
    </source>
</evidence>
<evidence type="ECO:0000256" key="1">
    <source>
        <dbReference type="SAM" id="SignalP"/>
    </source>
</evidence>
<dbReference type="RefSeq" id="WP_203709498.1">
    <property type="nucleotide sequence ID" value="NZ_BOMK01000048.1"/>
</dbReference>
<protein>
    <recommendedName>
        <fullName evidence="4">Secreted protein</fullName>
    </recommendedName>
</protein>
<evidence type="ECO:0000313" key="2">
    <source>
        <dbReference type="EMBL" id="MBB4764241.1"/>
    </source>
</evidence>
<dbReference type="Proteomes" id="UP000578112">
    <property type="component" value="Unassembled WGS sequence"/>
</dbReference>
<organism evidence="2 3">
    <name type="scientific">Actinoplanes digitatis</name>
    <dbReference type="NCBI Taxonomy" id="1868"/>
    <lineage>
        <taxon>Bacteria</taxon>
        <taxon>Bacillati</taxon>
        <taxon>Actinomycetota</taxon>
        <taxon>Actinomycetes</taxon>
        <taxon>Micromonosporales</taxon>
        <taxon>Micromonosporaceae</taxon>
        <taxon>Actinoplanes</taxon>
    </lineage>
</organism>
<feature type="signal peptide" evidence="1">
    <location>
        <begin position="1"/>
        <end position="21"/>
    </location>
</feature>
<gene>
    <name evidence="2" type="ORF">BJ971_004797</name>
</gene>
<keyword evidence="1" id="KW-0732">Signal</keyword>
<accession>A0A7W7MRG9</accession>
<reference evidence="2 3" key="1">
    <citation type="submission" date="2020-08" db="EMBL/GenBank/DDBJ databases">
        <title>Sequencing the genomes of 1000 actinobacteria strains.</title>
        <authorList>
            <person name="Klenk H.-P."/>
        </authorList>
    </citation>
    <scope>NUCLEOTIDE SEQUENCE [LARGE SCALE GENOMIC DNA]</scope>
    <source>
        <strain evidence="2 3">DSM 43149</strain>
    </source>
</reference>
<keyword evidence="3" id="KW-1185">Reference proteome</keyword>
<evidence type="ECO:0008006" key="4">
    <source>
        <dbReference type="Google" id="ProtNLM"/>
    </source>
</evidence>
<sequence length="153" mass="16125">MAGVLVAATALLALTTGAASAAPAGDAALQQRVDKVLASIPGGTQVSANEVRYDGLTVRFASKSVSALAAIPCGYGHLCFRVNGNTDFDFYTCKTWSLSNWLGSAPYNNNQTVTNGVGTTAKAWDNNSVQRWSSTSKESGTANVNPWYWLKPC</sequence>
<dbReference type="AlphaFoldDB" id="A0A7W7MRG9"/>
<feature type="chain" id="PRO_5031515048" description="Secreted protein" evidence="1">
    <location>
        <begin position="22"/>
        <end position="153"/>
    </location>
</feature>
<proteinExistence type="predicted"/>
<dbReference type="EMBL" id="JACHNH010000001">
    <property type="protein sequence ID" value="MBB4764241.1"/>
    <property type="molecule type" value="Genomic_DNA"/>
</dbReference>